<evidence type="ECO:0000313" key="1">
    <source>
        <dbReference type="EMBL" id="UZW20807.1"/>
    </source>
</evidence>
<accession>A0ABY6QNA7</accession>
<dbReference type="SUPFAM" id="SSF52172">
    <property type="entry name" value="CheY-like"/>
    <property type="match status" value="1"/>
</dbReference>
<gene>
    <name evidence="1" type="ORF">OSC50_10860</name>
</gene>
<sequence length="107" mass="12103">MTMQRLRILIADKRHSQRLLIEKRLNLLGQYRIAPVASYHELDVLTQADAWIFDLVIVNASLATEAGVDMADFIRRSRNIRSAYIYDLNSLPTTNTDSSCAHSALAI</sequence>
<evidence type="ECO:0000313" key="2">
    <source>
        <dbReference type="Proteomes" id="UP001164116"/>
    </source>
</evidence>
<keyword evidence="2" id="KW-1185">Reference proteome</keyword>
<protein>
    <recommendedName>
        <fullName evidence="3">Chemotaxis protein CheY</fullName>
    </recommendedName>
</protein>
<proteinExistence type="predicted"/>
<organism evidence="1 2">
    <name type="scientific">Pseudomonas quebecensis</name>
    <dbReference type="NCBI Taxonomy" id="2995174"/>
    <lineage>
        <taxon>Bacteria</taxon>
        <taxon>Pseudomonadati</taxon>
        <taxon>Pseudomonadota</taxon>
        <taxon>Gammaproteobacteria</taxon>
        <taxon>Pseudomonadales</taxon>
        <taxon>Pseudomonadaceae</taxon>
        <taxon>Pseudomonas</taxon>
    </lineage>
</organism>
<evidence type="ECO:0008006" key="3">
    <source>
        <dbReference type="Google" id="ProtNLM"/>
    </source>
</evidence>
<dbReference type="RefSeq" id="WP_181077852.1">
    <property type="nucleotide sequence ID" value="NZ_CP112866.1"/>
</dbReference>
<reference evidence="1" key="1">
    <citation type="submission" date="2022-11" db="EMBL/GenBank/DDBJ databases">
        <title>Taxonomic description of a new Pseudomonas species.</title>
        <authorList>
            <person name="Tambong J.T."/>
        </authorList>
    </citation>
    <scope>NUCLEOTIDE SEQUENCE</scope>
    <source>
        <strain evidence="1">S1Bt42</strain>
    </source>
</reference>
<dbReference type="Proteomes" id="UP001164116">
    <property type="component" value="Chromosome"/>
</dbReference>
<dbReference type="InterPro" id="IPR011006">
    <property type="entry name" value="CheY-like_superfamily"/>
</dbReference>
<name>A0ABY6QNA7_9PSED</name>
<dbReference type="EMBL" id="CP112866">
    <property type="protein sequence ID" value="UZW20807.1"/>
    <property type="molecule type" value="Genomic_DNA"/>
</dbReference>